<keyword evidence="11 17" id="KW-0472">Membrane</keyword>
<comment type="catalytic activity">
    <reaction evidence="16 17">
        <text>di-trans,octa-cis-undecaprenyl diphosphate + H2O = di-trans,octa-cis-undecaprenyl phosphate + phosphate + H(+)</text>
        <dbReference type="Rhea" id="RHEA:28094"/>
        <dbReference type="ChEBI" id="CHEBI:15377"/>
        <dbReference type="ChEBI" id="CHEBI:15378"/>
        <dbReference type="ChEBI" id="CHEBI:43474"/>
        <dbReference type="ChEBI" id="CHEBI:58405"/>
        <dbReference type="ChEBI" id="CHEBI:60392"/>
        <dbReference type="EC" id="3.6.1.27"/>
    </reaction>
</comment>
<dbReference type="GeneID" id="97994580"/>
<keyword evidence="5 17" id="KW-1003">Cell membrane</keyword>
<feature type="transmembrane region" description="Helical" evidence="17">
    <location>
        <begin position="94"/>
        <end position="114"/>
    </location>
</feature>
<evidence type="ECO:0000256" key="12">
    <source>
        <dbReference type="ARBA" id="ARBA00023251"/>
    </source>
</evidence>
<evidence type="ECO:0000256" key="7">
    <source>
        <dbReference type="ARBA" id="ARBA00022801"/>
    </source>
</evidence>
<dbReference type="GO" id="GO:0046677">
    <property type="term" value="P:response to antibiotic"/>
    <property type="evidence" value="ECO:0007669"/>
    <property type="project" value="UniProtKB-UniRule"/>
</dbReference>
<evidence type="ECO:0000256" key="17">
    <source>
        <dbReference type="HAMAP-Rule" id="MF_01006"/>
    </source>
</evidence>
<dbReference type="PANTHER" id="PTHR30622:SF2">
    <property type="entry name" value="UNDECAPRENYL-DIPHOSPHATASE"/>
    <property type="match status" value="1"/>
</dbReference>
<evidence type="ECO:0000256" key="15">
    <source>
        <dbReference type="ARBA" id="ARBA00032932"/>
    </source>
</evidence>
<evidence type="ECO:0000256" key="4">
    <source>
        <dbReference type="ARBA" id="ARBA00021581"/>
    </source>
</evidence>
<keyword evidence="9 17" id="KW-0573">Peptidoglycan synthesis</keyword>
<dbReference type="GO" id="GO:0005886">
    <property type="term" value="C:plasma membrane"/>
    <property type="evidence" value="ECO:0007669"/>
    <property type="project" value="UniProtKB-SubCell"/>
</dbReference>
<keyword evidence="7 17" id="KW-0378">Hydrolase</keyword>
<keyword evidence="12 17" id="KW-0046">Antibiotic resistance</keyword>
<proteinExistence type="inferred from homology"/>
<dbReference type="GO" id="GO:0050380">
    <property type="term" value="F:undecaprenyl-diphosphatase activity"/>
    <property type="evidence" value="ECO:0007669"/>
    <property type="project" value="UniProtKB-UniRule"/>
</dbReference>
<reference evidence="18 19" key="1">
    <citation type="submission" date="2018-07" db="EMBL/GenBank/DDBJ databases">
        <title>GABA Modulating Bacteria of the Human Gut Microbiota.</title>
        <authorList>
            <person name="Strandwitz P."/>
            <person name="Kim K.H."/>
            <person name="Terekhova D."/>
            <person name="Liu J.K."/>
            <person name="Sharma A."/>
            <person name="Levering J."/>
            <person name="Mcdonald D."/>
            <person name="Dietrich D."/>
            <person name="Ramadhar T.R."/>
            <person name="Lekbua A."/>
            <person name="Mroue N."/>
            <person name="Liston C."/>
            <person name="Stewart E.J."/>
            <person name="Dubin M.J."/>
            <person name="Zengler K."/>
            <person name="Knight R."/>
            <person name="Gilbert J.A."/>
            <person name="Clardy J."/>
            <person name="Lewis K."/>
        </authorList>
    </citation>
    <scope>NUCLEOTIDE SEQUENCE [LARGE SCALE GENOMIC DNA]</scope>
    <source>
        <strain evidence="18 19">KLE1738</strain>
    </source>
</reference>
<evidence type="ECO:0000313" key="19">
    <source>
        <dbReference type="Proteomes" id="UP000260649"/>
    </source>
</evidence>
<protein>
    <recommendedName>
        <fullName evidence="4 17">Undecaprenyl-diphosphatase</fullName>
        <ecNumber evidence="3 17">3.6.1.27</ecNumber>
    </recommendedName>
    <alternativeName>
        <fullName evidence="15 17">Bacitracin resistance protein</fullName>
    </alternativeName>
    <alternativeName>
        <fullName evidence="14 17">Undecaprenyl pyrophosphate phosphatase</fullName>
    </alternativeName>
</protein>
<feature type="transmembrane region" description="Helical" evidence="17">
    <location>
        <begin position="261"/>
        <end position="279"/>
    </location>
</feature>
<evidence type="ECO:0000256" key="8">
    <source>
        <dbReference type="ARBA" id="ARBA00022960"/>
    </source>
</evidence>
<dbReference type="InterPro" id="IPR003824">
    <property type="entry name" value="UppP"/>
</dbReference>
<evidence type="ECO:0000256" key="1">
    <source>
        <dbReference type="ARBA" id="ARBA00004651"/>
    </source>
</evidence>
<dbReference type="HAMAP" id="MF_01006">
    <property type="entry name" value="Undec_diphosphatase"/>
    <property type="match status" value="1"/>
</dbReference>
<sequence>MSVLSSIFLGLVQGVAEFLPISSSGHLSLFQNFFGLVSAEGSLFFDVLLHLGTLIAVFVYYWKDIVALVKEFFHLIACVFSREKRRQMKRLPPNGRLILMIIVATLPLFVILPIKDKVEGLYGNTIFVGCALAVTGCILFFSDRMARGKKGPKSATMLDALLVGVGQAVAVVPGLSRSGTTISAGMMRGFHRRFAVRFSFLLSIPAVLGANILSIGEAVREGIDVSLLPAYIVGTLVAAVSGYFAIRLVNLLADKGKFGNFAYYCWGIGAAAVVASLIFR</sequence>
<evidence type="ECO:0000256" key="11">
    <source>
        <dbReference type="ARBA" id="ARBA00023136"/>
    </source>
</evidence>
<dbReference type="GO" id="GO:0071555">
    <property type="term" value="P:cell wall organization"/>
    <property type="evidence" value="ECO:0007669"/>
    <property type="project" value="UniProtKB-KW"/>
</dbReference>
<dbReference type="EC" id="3.6.1.27" evidence="3 17"/>
<comment type="similarity">
    <text evidence="2 17">Belongs to the UppP family.</text>
</comment>
<evidence type="ECO:0000256" key="2">
    <source>
        <dbReference type="ARBA" id="ARBA00010621"/>
    </source>
</evidence>
<keyword evidence="10 17" id="KW-1133">Transmembrane helix</keyword>
<dbReference type="EMBL" id="QQRQ01000002">
    <property type="protein sequence ID" value="RFT07504.1"/>
    <property type="molecule type" value="Genomic_DNA"/>
</dbReference>
<feature type="transmembrane region" description="Helical" evidence="17">
    <location>
        <begin position="42"/>
        <end position="62"/>
    </location>
</feature>
<feature type="transmembrane region" description="Helical" evidence="17">
    <location>
        <begin position="194"/>
        <end position="216"/>
    </location>
</feature>
<dbReference type="AlphaFoldDB" id="A0A3E2B677"/>
<evidence type="ECO:0000256" key="9">
    <source>
        <dbReference type="ARBA" id="ARBA00022984"/>
    </source>
</evidence>
<gene>
    <name evidence="17" type="primary">uppP</name>
    <name evidence="18" type="ORF">DV520_02350</name>
</gene>
<feature type="transmembrane region" description="Helical" evidence="17">
    <location>
        <begin position="228"/>
        <end position="249"/>
    </location>
</feature>
<keyword evidence="13 17" id="KW-0961">Cell wall biogenesis/degradation</keyword>
<evidence type="ECO:0000313" key="18">
    <source>
        <dbReference type="EMBL" id="RFT07504.1"/>
    </source>
</evidence>
<dbReference type="Proteomes" id="UP000260649">
    <property type="component" value="Unassembled WGS sequence"/>
</dbReference>
<dbReference type="OrthoDB" id="9808289at2"/>
<keyword evidence="8 17" id="KW-0133">Cell shape</keyword>
<evidence type="ECO:0000256" key="6">
    <source>
        <dbReference type="ARBA" id="ARBA00022692"/>
    </source>
</evidence>
<dbReference type="GO" id="GO:0008360">
    <property type="term" value="P:regulation of cell shape"/>
    <property type="evidence" value="ECO:0007669"/>
    <property type="project" value="UniProtKB-KW"/>
</dbReference>
<comment type="caution">
    <text evidence="18">The sequence shown here is derived from an EMBL/GenBank/DDBJ whole genome shotgun (WGS) entry which is preliminary data.</text>
</comment>
<evidence type="ECO:0000256" key="16">
    <source>
        <dbReference type="ARBA" id="ARBA00047594"/>
    </source>
</evidence>
<evidence type="ECO:0000256" key="13">
    <source>
        <dbReference type="ARBA" id="ARBA00023316"/>
    </source>
</evidence>
<dbReference type="PANTHER" id="PTHR30622">
    <property type="entry name" value="UNDECAPRENYL-DIPHOSPHATASE"/>
    <property type="match status" value="1"/>
</dbReference>
<evidence type="ECO:0000256" key="10">
    <source>
        <dbReference type="ARBA" id="ARBA00022989"/>
    </source>
</evidence>
<comment type="subcellular location">
    <subcellularLocation>
        <location evidence="1 17">Cell membrane</location>
        <topology evidence="1 17">Multi-pass membrane protein</topology>
    </subcellularLocation>
</comment>
<accession>A0A3E2B677</accession>
<dbReference type="Pfam" id="PF02673">
    <property type="entry name" value="BacA"/>
    <property type="match status" value="1"/>
</dbReference>
<evidence type="ECO:0000256" key="3">
    <source>
        <dbReference type="ARBA" id="ARBA00012374"/>
    </source>
</evidence>
<dbReference type="RefSeq" id="WP_117141651.1">
    <property type="nucleotide sequence ID" value="NZ_CAKXKJ010000009.1"/>
</dbReference>
<keyword evidence="19" id="KW-1185">Reference proteome</keyword>
<comment type="miscellaneous">
    <text evidence="17">Bacitracin is thought to be involved in the inhibition of peptidoglycan synthesis by sequestering undecaprenyl diphosphate, thereby reducing the pool of lipid carrier available.</text>
</comment>
<name>A0A3E2B677_9FIRM</name>
<feature type="transmembrane region" description="Helical" evidence="17">
    <location>
        <begin position="120"/>
        <end position="141"/>
    </location>
</feature>
<organism evidence="18 19">
    <name type="scientific">Evtepia gabavorous</name>
    <dbReference type="NCBI Taxonomy" id="2211183"/>
    <lineage>
        <taxon>Bacteria</taxon>
        <taxon>Bacillati</taxon>
        <taxon>Bacillota</taxon>
        <taxon>Clostridia</taxon>
        <taxon>Eubacteriales</taxon>
        <taxon>Evtepia</taxon>
    </lineage>
</organism>
<comment type="function">
    <text evidence="17">Catalyzes the dephosphorylation of undecaprenyl diphosphate (UPP). Confers resistance to bacitracin.</text>
</comment>
<evidence type="ECO:0000256" key="5">
    <source>
        <dbReference type="ARBA" id="ARBA00022475"/>
    </source>
</evidence>
<evidence type="ECO:0000256" key="14">
    <source>
        <dbReference type="ARBA" id="ARBA00032707"/>
    </source>
</evidence>
<dbReference type="GO" id="GO:0009252">
    <property type="term" value="P:peptidoglycan biosynthetic process"/>
    <property type="evidence" value="ECO:0007669"/>
    <property type="project" value="UniProtKB-KW"/>
</dbReference>
<keyword evidence="6 17" id="KW-0812">Transmembrane</keyword>